<keyword evidence="3" id="KW-1185">Reference proteome</keyword>
<dbReference type="InterPro" id="IPR008523">
    <property type="entry name" value="DUF805"/>
</dbReference>
<evidence type="ECO:0000313" key="3">
    <source>
        <dbReference type="Proteomes" id="UP000707138"/>
    </source>
</evidence>
<sequence length="144" mass="16753">MLPPDWRSAPPFWDNFVGVLKRYTEFKGRASRKEYWLFQLMYFIIMWAVSFVGEMIGGEMMGGEMMGETVRLIIGLAILLPSIGVLVRRLHDTDRSGWWALLGLIPLANIVLLIFTVLPTKPYDNTYGPVPTYDEMTKEHRYRY</sequence>
<dbReference type="PANTHER" id="PTHR34980:SF2">
    <property type="entry name" value="INNER MEMBRANE PROTEIN YHAH-RELATED"/>
    <property type="match status" value="1"/>
</dbReference>
<keyword evidence="1" id="KW-0812">Transmembrane</keyword>
<reference evidence="2 3" key="1">
    <citation type="journal article" date="2021" name="Sci. Rep.">
        <title>The distribution of antibiotic resistance genes in chicken gut microbiota commensals.</title>
        <authorList>
            <person name="Juricova H."/>
            <person name="Matiasovicova J."/>
            <person name="Kubasova T."/>
            <person name="Cejkova D."/>
            <person name="Rychlik I."/>
        </authorList>
    </citation>
    <scope>NUCLEOTIDE SEQUENCE [LARGE SCALE GENOMIC DNA]</scope>
    <source>
        <strain evidence="2 3">An537</strain>
    </source>
</reference>
<protein>
    <submittedName>
        <fullName evidence="2">DUF805 domain-containing protein</fullName>
    </submittedName>
</protein>
<feature type="transmembrane region" description="Helical" evidence="1">
    <location>
        <begin position="35"/>
        <end position="57"/>
    </location>
</feature>
<feature type="transmembrane region" description="Helical" evidence="1">
    <location>
        <begin position="69"/>
        <end position="87"/>
    </location>
</feature>
<keyword evidence="1" id="KW-0472">Membrane</keyword>
<organism evidence="2 3">
    <name type="scientific">Veillonella magna</name>
    <dbReference type="NCBI Taxonomy" id="464322"/>
    <lineage>
        <taxon>Bacteria</taxon>
        <taxon>Bacillati</taxon>
        <taxon>Bacillota</taxon>
        <taxon>Negativicutes</taxon>
        <taxon>Veillonellales</taxon>
        <taxon>Veillonellaceae</taxon>
        <taxon>Veillonella</taxon>
    </lineage>
</organism>
<dbReference type="PANTHER" id="PTHR34980">
    <property type="entry name" value="INNER MEMBRANE PROTEIN-RELATED-RELATED"/>
    <property type="match status" value="1"/>
</dbReference>
<evidence type="ECO:0000313" key="2">
    <source>
        <dbReference type="EMBL" id="MBM6912794.1"/>
    </source>
</evidence>
<comment type="caution">
    <text evidence="2">The sequence shown here is derived from an EMBL/GenBank/DDBJ whole genome shotgun (WGS) entry which is preliminary data.</text>
</comment>
<keyword evidence="1" id="KW-1133">Transmembrane helix</keyword>
<name>A0ABS2GF49_9FIRM</name>
<dbReference type="Proteomes" id="UP000707138">
    <property type="component" value="Unassembled WGS sequence"/>
</dbReference>
<accession>A0ABS2GF49</accession>
<dbReference type="Pfam" id="PF05656">
    <property type="entry name" value="DUF805"/>
    <property type="match status" value="1"/>
</dbReference>
<dbReference type="EMBL" id="JACJLA010000008">
    <property type="protein sequence ID" value="MBM6912794.1"/>
    <property type="molecule type" value="Genomic_DNA"/>
</dbReference>
<evidence type="ECO:0000256" key="1">
    <source>
        <dbReference type="SAM" id="Phobius"/>
    </source>
</evidence>
<proteinExistence type="predicted"/>
<gene>
    <name evidence="2" type="ORF">H6A01_05595</name>
</gene>
<feature type="transmembrane region" description="Helical" evidence="1">
    <location>
        <begin position="99"/>
        <end position="118"/>
    </location>
</feature>